<gene>
    <name evidence="8" type="ORF">ACJDU8_16045</name>
</gene>
<protein>
    <submittedName>
        <fullName evidence="8">SLC13 family permease</fullName>
    </submittedName>
</protein>
<feature type="transmembrane region" description="Helical" evidence="6">
    <location>
        <begin position="200"/>
        <end position="222"/>
    </location>
</feature>
<feature type="transmembrane region" description="Helical" evidence="6">
    <location>
        <begin position="242"/>
        <end position="260"/>
    </location>
</feature>
<feature type="transmembrane region" description="Helical" evidence="6">
    <location>
        <begin position="352"/>
        <end position="373"/>
    </location>
</feature>
<feature type="transmembrane region" description="Helical" evidence="6">
    <location>
        <begin position="281"/>
        <end position="304"/>
    </location>
</feature>
<feature type="transmembrane region" description="Helical" evidence="6">
    <location>
        <begin position="79"/>
        <end position="112"/>
    </location>
</feature>
<keyword evidence="2" id="KW-0813">Transport</keyword>
<keyword evidence="4 6" id="KW-1133">Transmembrane helix</keyword>
<keyword evidence="3 6" id="KW-0812">Transmembrane</keyword>
<dbReference type="RefSeq" id="WP_406793163.1">
    <property type="nucleotide sequence ID" value="NZ_JBJHZX010000025.1"/>
</dbReference>
<accession>A0ABW8SN12</accession>
<dbReference type="Pfam" id="PF03600">
    <property type="entry name" value="CitMHS"/>
    <property type="match status" value="1"/>
</dbReference>
<comment type="subcellular location">
    <subcellularLocation>
        <location evidence="1">Membrane</location>
        <topology evidence="1">Multi-pass membrane protein</topology>
    </subcellularLocation>
</comment>
<evidence type="ECO:0000256" key="4">
    <source>
        <dbReference type="ARBA" id="ARBA00022989"/>
    </source>
</evidence>
<feature type="transmembrane region" description="Helical" evidence="6">
    <location>
        <begin position="39"/>
        <end position="58"/>
    </location>
</feature>
<name>A0ABW8SN12_9CLOT</name>
<comment type="caution">
    <text evidence="8">The sequence shown here is derived from an EMBL/GenBank/DDBJ whole genome shotgun (WGS) entry which is preliminary data.</text>
</comment>
<feature type="transmembrane region" description="Helical" evidence="6">
    <location>
        <begin position="156"/>
        <end position="176"/>
    </location>
</feature>
<evidence type="ECO:0000256" key="1">
    <source>
        <dbReference type="ARBA" id="ARBA00004141"/>
    </source>
</evidence>
<evidence type="ECO:0000313" key="8">
    <source>
        <dbReference type="EMBL" id="MFL0197057.1"/>
    </source>
</evidence>
<evidence type="ECO:0000313" key="9">
    <source>
        <dbReference type="Proteomes" id="UP001623660"/>
    </source>
</evidence>
<dbReference type="PANTHER" id="PTHR43568">
    <property type="entry name" value="P PROTEIN"/>
    <property type="match status" value="1"/>
</dbReference>
<dbReference type="PANTHER" id="PTHR43568:SF1">
    <property type="entry name" value="P PROTEIN"/>
    <property type="match status" value="1"/>
</dbReference>
<proteinExistence type="predicted"/>
<evidence type="ECO:0000256" key="2">
    <source>
        <dbReference type="ARBA" id="ARBA00022448"/>
    </source>
</evidence>
<sequence>MLNIIHIFMAKLKKEKIFSISLVLAVFTSLLVHPQISYINFKVLVLLFNLMIIISAFQNLKVMDKIALEILLKCKNTRMLSMVFVIITFFASMLVTNDVALITFVPLCILTFKKAKEDSMKTIIFQTLGANIGSSLTPMGNPQNLFLFTYYNLDGVQFFFVTIPFVVFGVLWLILLNKRILKQEIQLYPEIVHTEDKKRIIIYLILFVMIIFSVFNVINYMYAFLVTTICIIFMDKYLIKQVDYFLLATFVCFFVFIGNISNIEFIQSYLRYFLQRPDMPYFFSLILSQIISNVPCSILVSGFTDNWREVLLGVNIGGMGTLIASLASLISYKIYINEYKEKNKMFFNKFNIYNFISLFLFAYINYLYIHLVFK</sequence>
<evidence type="ECO:0000256" key="3">
    <source>
        <dbReference type="ARBA" id="ARBA00022692"/>
    </source>
</evidence>
<evidence type="ECO:0000256" key="6">
    <source>
        <dbReference type="SAM" id="Phobius"/>
    </source>
</evidence>
<keyword evidence="5 6" id="KW-0472">Membrane</keyword>
<dbReference type="InterPro" id="IPR004680">
    <property type="entry name" value="Cit_transptr-like_dom"/>
</dbReference>
<feature type="domain" description="Citrate transporter-like" evidence="7">
    <location>
        <begin position="8"/>
        <end position="299"/>
    </location>
</feature>
<feature type="transmembrane region" description="Helical" evidence="6">
    <location>
        <begin position="310"/>
        <end position="332"/>
    </location>
</feature>
<feature type="transmembrane region" description="Helical" evidence="6">
    <location>
        <begin position="17"/>
        <end position="33"/>
    </location>
</feature>
<evidence type="ECO:0000256" key="5">
    <source>
        <dbReference type="ARBA" id="ARBA00023136"/>
    </source>
</evidence>
<organism evidence="8 9">
    <name type="scientific">Candidatus Clostridium eludens</name>
    <dbReference type="NCBI Taxonomy" id="3381663"/>
    <lineage>
        <taxon>Bacteria</taxon>
        <taxon>Bacillati</taxon>
        <taxon>Bacillota</taxon>
        <taxon>Clostridia</taxon>
        <taxon>Eubacteriales</taxon>
        <taxon>Clostridiaceae</taxon>
        <taxon>Clostridium</taxon>
    </lineage>
</organism>
<dbReference type="Proteomes" id="UP001623660">
    <property type="component" value="Unassembled WGS sequence"/>
</dbReference>
<dbReference type="InterPro" id="IPR051475">
    <property type="entry name" value="Diverse_Ion_Transporter"/>
</dbReference>
<keyword evidence="9" id="KW-1185">Reference proteome</keyword>
<dbReference type="EMBL" id="JBJHZX010000025">
    <property type="protein sequence ID" value="MFL0197057.1"/>
    <property type="molecule type" value="Genomic_DNA"/>
</dbReference>
<reference evidence="8 9" key="1">
    <citation type="submission" date="2024-11" db="EMBL/GenBank/DDBJ databases">
        <authorList>
            <person name="Heng Y.C."/>
            <person name="Lim A.C.H."/>
            <person name="Lee J.K.Y."/>
            <person name="Kittelmann S."/>
        </authorList>
    </citation>
    <scope>NUCLEOTIDE SEQUENCE [LARGE SCALE GENOMIC DNA]</scope>
    <source>
        <strain evidence="8 9">WILCCON 0269</strain>
    </source>
</reference>
<evidence type="ECO:0000259" key="7">
    <source>
        <dbReference type="Pfam" id="PF03600"/>
    </source>
</evidence>